<proteinExistence type="inferred from homology"/>
<gene>
    <name evidence="8" type="ORF">HNQ60_004781</name>
</gene>
<dbReference type="InterPro" id="IPR036388">
    <property type="entry name" value="WH-like_DNA-bd_sf"/>
</dbReference>
<feature type="domain" description="RNA polymerase sigma factor 70 region 4 type 2" evidence="7">
    <location>
        <begin position="142"/>
        <end position="194"/>
    </location>
</feature>
<evidence type="ECO:0000259" key="7">
    <source>
        <dbReference type="Pfam" id="PF08281"/>
    </source>
</evidence>
<keyword evidence="4" id="KW-0804">Transcription</keyword>
<evidence type="ECO:0000313" key="9">
    <source>
        <dbReference type="Proteomes" id="UP000588068"/>
    </source>
</evidence>
<dbReference type="InterPro" id="IPR013324">
    <property type="entry name" value="RNA_pol_sigma_r3/r4-like"/>
</dbReference>
<comment type="caution">
    <text evidence="8">The sequence shown here is derived from an EMBL/GenBank/DDBJ whole genome shotgun (WGS) entry which is preliminary data.</text>
</comment>
<dbReference type="InterPro" id="IPR039425">
    <property type="entry name" value="RNA_pol_sigma-70-like"/>
</dbReference>
<dbReference type="InterPro" id="IPR014284">
    <property type="entry name" value="RNA_pol_sigma-70_dom"/>
</dbReference>
<feature type="compositionally biased region" description="Basic and acidic residues" evidence="5">
    <location>
        <begin position="18"/>
        <end position="30"/>
    </location>
</feature>
<dbReference type="Gene3D" id="1.10.10.10">
    <property type="entry name" value="Winged helix-like DNA-binding domain superfamily/Winged helix DNA-binding domain"/>
    <property type="match status" value="1"/>
</dbReference>
<accession>A0A841HUK9</accession>
<dbReference type="GO" id="GO:0016987">
    <property type="term" value="F:sigma factor activity"/>
    <property type="evidence" value="ECO:0007669"/>
    <property type="project" value="UniProtKB-KW"/>
</dbReference>
<dbReference type="InterPro" id="IPR013325">
    <property type="entry name" value="RNA_pol_sigma_r2"/>
</dbReference>
<protein>
    <submittedName>
        <fullName evidence="8">RNA polymerase sigma-70 factor (ECF subfamily)</fullName>
    </submittedName>
</protein>
<evidence type="ECO:0000259" key="6">
    <source>
        <dbReference type="Pfam" id="PF04542"/>
    </source>
</evidence>
<evidence type="ECO:0000256" key="4">
    <source>
        <dbReference type="ARBA" id="ARBA00023163"/>
    </source>
</evidence>
<dbReference type="Pfam" id="PF04542">
    <property type="entry name" value="Sigma70_r2"/>
    <property type="match status" value="1"/>
</dbReference>
<evidence type="ECO:0000313" key="8">
    <source>
        <dbReference type="EMBL" id="MBB6095890.1"/>
    </source>
</evidence>
<dbReference type="AlphaFoldDB" id="A0A841HUK9"/>
<dbReference type="RefSeq" id="WP_184335277.1">
    <property type="nucleotide sequence ID" value="NZ_JACHHZ010000006.1"/>
</dbReference>
<dbReference type="Gene3D" id="1.10.1740.10">
    <property type="match status" value="1"/>
</dbReference>
<dbReference type="SUPFAM" id="SSF88659">
    <property type="entry name" value="Sigma3 and sigma4 domains of RNA polymerase sigma factors"/>
    <property type="match status" value="1"/>
</dbReference>
<evidence type="ECO:0000256" key="2">
    <source>
        <dbReference type="ARBA" id="ARBA00023015"/>
    </source>
</evidence>
<dbReference type="InterPro" id="IPR007627">
    <property type="entry name" value="RNA_pol_sigma70_r2"/>
</dbReference>
<dbReference type="SUPFAM" id="SSF88946">
    <property type="entry name" value="Sigma2 domain of RNA polymerase sigma factors"/>
    <property type="match status" value="1"/>
</dbReference>
<dbReference type="GO" id="GO:0006352">
    <property type="term" value="P:DNA-templated transcription initiation"/>
    <property type="evidence" value="ECO:0007669"/>
    <property type="project" value="InterPro"/>
</dbReference>
<name>A0A841HUK9_9GAMM</name>
<keyword evidence="3" id="KW-0731">Sigma factor</keyword>
<dbReference type="PANTHER" id="PTHR43133">
    <property type="entry name" value="RNA POLYMERASE ECF-TYPE SIGMA FACTO"/>
    <property type="match status" value="1"/>
</dbReference>
<organism evidence="8 9">
    <name type="scientific">Povalibacter uvarum</name>
    <dbReference type="NCBI Taxonomy" id="732238"/>
    <lineage>
        <taxon>Bacteria</taxon>
        <taxon>Pseudomonadati</taxon>
        <taxon>Pseudomonadota</taxon>
        <taxon>Gammaproteobacteria</taxon>
        <taxon>Steroidobacterales</taxon>
        <taxon>Steroidobacteraceae</taxon>
        <taxon>Povalibacter</taxon>
    </lineage>
</organism>
<dbReference type="GO" id="GO:0003677">
    <property type="term" value="F:DNA binding"/>
    <property type="evidence" value="ECO:0007669"/>
    <property type="project" value="InterPro"/>
</dbReference>
<dbReference type="EMBL" id="JACHHZ010000006">
    <property type="protein sequence ID" value="MBB6095890.1"/>
    <property type="molecule type" value="Genomic_DNA"/>
</dbReference>
<sequence>MPTNPPTFPVLHPTDPQGRPESRSGSSNERELRLLKRVSQQDRDAFRELYFIYHRRLSRFISRLTTRRDLADEIINDTLWTVWRKAGDFRGASQVSTWILGIGYRQALTALRRAGAHSTLDEAAGREFAVADDLYAVDETRDWLDRALASLPIEQRTVIEFTYYLGHSCEEIAVIMGCPVNTVKTRMFYARRKLKAALSQLANGA</sequence>
<keyword evidence="2" id="KW-0805">Transcription regulation</keyword>
<comment type="similarity">
    <text evidence="1">Belongs to the sigma-70 factor family. ECF subfamily.</text>
</comment>
<evidence type="ECO:0000256" key="3">
    <source>
        <dbReference type="ARBA" id="ARBA00023082"/>
    </source>
</evidence>
<dbReference type="PANTHER" id="PTHR43133:SF32">
    <property type="entry name" value="BLR3042 PROTEIN"/>
    <property type="match status" value="1"/>
</dbReference>
<dbReference type="Proteomes" id="UP000588068">
    <property type="component" value="Unassembled WGS sequence"/>
</dbReference>
<dbReference type="NCBIfam" id="TIGR02937">
    <property type="entry name" value="sigma70-ECF"/>
    <property type="match status" value="1"/>
</dbReference>
<keyword evidence="9" id="KW-1185">Reference proteome</keyword>
<feature type="region of interest" description="Disordered" evidence="5">
    <location>
        <begin position="1"/>
        <end position="30"/>
    </location>
</feature>
<evidence type="ECO:0000256" key="1">
    <source>
        <dbReference type="ARBA" id="ARBA00010641"/>
    </source>
</evidence>
<dbReference type="CDD" id="cd06171">
    <property type="entry name" value="Sigma70_r4"/>
    <property type="match status" value="1"/>
</dbReference>
<dbReference type="InterPro" id="IPR013249">
    <property type="entry name" value="RNA_pol_sigma70_r4_t2"/>
</dbReference>
<evidence type="ECO:0000256" key="5">
    <source>
        <dbReference type="SAM" id="MobiDB-lite"/>
    </source>
</evidence>
<feature type="domain" description="RNA polymerase sigma-70 region 2" evidence="6">
    <location>
        <begin position="53"/>
        <end position="115"/>
    </location>
</feature>
<reference evidence="8 9" key="1">
    <citation type="submission" date="2020-08" db="EMBL/GenBank/DDBJ databases">
        <title>Genomic Encyclopedia of Type Strains, Phase IV (KMG-IV): sequencing the most valuable type-strain genomes for metagenomic binning, comparative biology and taxonomic classification.</title>
        <authorList>
            <person name="Goeker M."/>
        </authorList>
    </citation>
    <scope>NUCLEOTIDE SEQUENCE [LARGE SCALE GENOMIC DNA]</scope>
    <source>
        <strain evidence="8 9">DSM 26723</strain>
    </source>
</reference>
<dbReference type="Pfam" id="PF08281">
    <property type="entry name" value="Sigma70_r4_2"/>
    <property type="match status" value="1"/>
</dbReference>